<evidence type="ECO:0000313" key="3">
    <source>
        <dbReference type="Proteomes" id="UP000054007"/>
    </source>
</evidence>
<feature type="compositionally biased region" description="Pro residues" evidence="1">
    <location>
        <begin position="167"/>
        <end position="183"/>
    </location>
</feature>
<sequence length="852" mass="91531">MASAELADHLVIPPEALTEHTKTPASPPAENVEDDAHTSTQQKKKKKKKSKKSNKAKAASSTNGADSGGPRQNVLCISRNKHWRYISSYHGAWLQLPVELLDSLLQLNQDPATFSQSSEMRFPALNAPGTSIPPSSRSRERSYPANLEDYNQPADPLRGYSQLSVPAPIPTPKPGKATPPPIDPGVFRSVNSIRRLIDEAAELSVRASSGMSSAELRTSNALMMGGSGAWAAAQTLGLGSLGGGPGNGRNVAMSAMRVHRLRALAVQKLAQAYKADEIASSVMVMQGGSVFDDVAERVLKVDPNDADARYVHFFHEKIPSRQLAESTTTQVLDELIRANPQHLEYYRTRGIVHCFRDEYPEAVRDFTFALKESRALRKARMAHRSPSSDAHGVHGKAGRKKKGKSSGRTNGQASPDSNSIPEHDGANSEPALHPSASPDAADPIEPQLLFLRGAAHLQHAIFLIESTVLDLEGVQKAATLDDAELRLCYLEDGKYGGVEIGHPDGPLGPRNGQKAKAYRRVLSEAGLKDSITALLRKSIRDLERFIGHFDSIESASMYFDADKDLSQRVEYAFTLLEAMRPGVHATTPLPPAAMYTTYHPLLVEAHFTILLCELMLGNFSELVPSFVRTAALVDGLEGYPVFVPPRSMAQAEFMEILERLAGGWRNGIQPHSLDKARSKGRLLTIEEDMPPPSPTCYSEDGDDDGSASSSSGSPILSSSASVSSASTVVPGSGSVSPEPSASGSSSSYGGFAGSSASGSSSFFGGLSDSPMSSPRLDTGAFERAQAREDAVDKARILLTPVARKQRERFAEEKANGGKKKTGTINIPLHGPRLEVMLAWVGAVHISELDGLV</sequence>
<feature type="compositionally biased region" description="Low complexity" evidence="1">
    <location>
        <begin position="706"/>
        <end position="750"/>
    </location>
</feature>
<protein>
    <submittedName>
        <fullName evidence="2">Uncharacterized protein</fullName>
    </submittedName>
</protein>
<accession>A0A0D7AU00</accession>
<dbReference type="InterPro" id="IPR011990">
    <property type="entry name" value="TPR-like_helical_dom_sf"/>
</dbReference>
<organism evidence="2 3">
    <name type="scientific">Cylindrobasidium torrendii FP15055 ss-10</name>
    <dbReference type="NCBI Taxonomy" id="1314674"/>
    <lineage>
        <taxon>Eukaryota</taxon>
        <taxon>Fungi</taxon>
        <taxon>Dikarya</taxon>
        <taxon>Basidiomycota</taxon>
        <taxon>Agaricomycotina</taxon>
        <taxon>Agaricomycetes</taxon>
        <taxon>Agaricomycetidae</taxon>
        <taxon>Agaricales</taxon>
        <taxon>Marasmiineae</taxon>
        <taxon>Physalacriaceae</taxon>
        <taxon>Cylindrobasidium</taxon>
    </lineage>
</organism>
<evidence type="ECO:0000313" key="2">
    <source>
        <dbReference type="EMBL" id="KIY61848.1"/>
    </source>
</evidence>
<name>A0A0D7AU00_9AGAR</name>
<feature type="compositionally biased region" description="Basic residues" evidence="1">
    <location>
        <begin position="393"/>
        <end position="405"/>
    </location>
</feature>
<feature type="compositionally biased region" description="Polar residues" evidence="1">
    <location>
        <begin position="409"/>
        <end position="420"/>
    </location>
</feature>
<feature type="region of interest" description="Disordered" evidence="1">
    <location>
        <begin position="118"/>
        <end position="185"/>
    </location>
</feature>
<feature type="region of interest" description="Disordered" evidence="1">
    <location>
        <begin position="685"/>
        <end position="750"/>
    </location>
</feature>
<gene>
    <name evidence="2" type="ORF">CYLTODRAFT_459511</name>
</gene>
<dbReference type="Proteomes" id="UP000054007">
    <property type="component" value="Unassembled WGS sequence"/>
</dbReference>
<feature type="region of interest" description="Disordered" evidence="1">
    <location>
        <begin position="1"/>
        <end position="72"/>
    </location>
</feature>
<feature type="compositionally biased region" description="Basic residues" evidence="1">
    <location>
        <begin position="42"/>
        <end position="55"/>
    </location>
</feature>
<dbReference type="EMBL" id="KN880861">
    <property type="protein sequence ID" value="KIY61848.1"/>
    <property type="molecule type" value="Genomic_DNA"/>
</dbReference>
<dbReference type="OrthoDB" id="420046at2759"/>
<evidence type="ECO:0000256" key="1">
    <source>
        <dbReference type="SAM" id="MobiDB-lite"/>
    </source>
</evidence>
<dbReference type="SUPFAM" id="SSF48452">
    <property type="entry name" value="TPR-like"/>
    <property type="match status" value="1"/>
</dbReference>
<feature type="region of interest" description="Disordered" evidence="1">
    <location>
        <begin position="379"/>
        <end position="439"/>
    </location>
</feature>
<keyword evidence="3" id="KW-1185">Reference proteome</keyword>
<proteinExistence type="predicted"/>
<dbReference type="AlphaFoldDB" id="A0A0D7AU00"/>
<dbReference type="STRING" id="1314674.A0A0D7AU00"/>
<reference evidence="2 3" key="1">
    <citation type="journal article" date="2015" name="Fungal Genet. Biol.">
        <title>Evolution of novel wood decay mechanisms in Agaricales revealed by the genome sequences of Fistulina hepatica and Cylindrobasidium torrendii.</title>
        <authorList>
            <person name="Floudas D."/>
            <person name="Held B.W."/>
            <person name="Riley R."/>
            <person name="Nagy L.G."/>
            <person name="Koehler G."/>
            <person name="Ransdell A.S."/>
            <person name="Younus H."/>
            <person name="Chow J."/>
            <person name="Chiniquy J."/>
            <person name="Lipzen A."/>
            <person name="Tritt A."/>
            <person name="Sun H."/>
            <person name="Haridas S."/>
            <person name="LaButti K."/>
            <person name="Ohm R.A."/>
            <person name="Kues U."/>
            <person name="Blanchette R.A."/>
            <person name="Grigoriev I.V."/>
            <person name="Minto R.E."/>
            <person name="Hibbett D.S."/>
        </authorList>
    </citation>
    <scope>NUCLEOTIDE SEQUENCE [LARGE SCALE GENOMIC DNA]</scope>
    <source>
        <strain evidence="2 3">FP15055 ss-10</strain>
    </source>
</reference>